<dbReference type="Proteomes" id="UP000671828">
    <property type="component" value="Chromosome"/>
</dbReference>
<dbReference type="GO" id="GO:0005975">
    <property type="term" value="P:carbohydrate metabolic process"/>
    <property type="evidence" value="ECO:0007669"/>
    <property type="project" value="InterPro"/>
</dbReference>
<gene>
    <name evidence="2" type="ORF">J7S33_16570</name>
    <name evidence="1" type="ORF">JOE68_003220</name>
</gene>
<proteinExistence type="predicted"/>
<dbReference type="PANTHER" id="PTHR47791:SF3">
    <property type="entry name" value="MEIOTICALLY UP-REGULATED GENE 191 PROTEIN"/>
    <property type="match status" value="1"/>
</dbReference>
<protein>
    <submittedName>
        <fullName evidence="1">Alpha-1,6-mannanase (GH76 family)</fullName>
    </submittedName>
    <submittedName>
        <fullName evidence="2">Glycoside hydrolase</fullName>
    </submittedName>
</protein>
<dbReference type="PANTHER" id="PTHR47791">
    <property type="entry name" value="MEIOTICALLY UP-REGULATED GENE 191 PROTEIN"/>
    <property type="match status" value="1"/>
</dbReference>
<dbReference type="InterPro" id="IPR053169">
    <property type="entry name" value="MUG_Protein"/>
</dbReference>
<evidence type="ECO:0000313" key="4">
    <source>
        <dbReference type="Proteomes" id="UP001195724"/>
    </source>
</evidence>
<organism evidence="2 3">
    <name type="scientific">Saccharothrix algeriensis</name>
    <dbReference type="NCBI Taxonomy" id="173560"/>
    <lineage>
        <taxon>Bacteria</taxon>
        <taxon>Bacillati</taxon>
        <taxon>Actinomycetota</taxon>
        <taxon>Actinomycetes</taxon>
        <taxon>Pseudonocardiales</taxon>
        <taxon>Pseudonocardiaceae</taxon>
        <taxon>Saccharothrix</taxon>
    </lineage>
</organism>
<dbReference type="EMBL" id="JAFBCL010000001">
    <property type="protein sequence ID" value="MBM7812355.1"/>
    <property type="molecule type" value="Genomic_DNA"/>
</dbReference>
<keyword evidence="4" id="KW-1185">Reference proteome</keyword>
<dbReference type="RefSeq" id="WP_204843134.1">
    <property type="nucleotide sequence ID" value="NZ_JAFBCL010000001.1"/>
</dbReference>
<sequence length="362" mass="39412">MTTTKILATRAGVAERAVENRHLRRVWGLPGTALGATGWPVDWPARVHVRFSYWWQAHLLDCFLDAQLRSPTDARLGVIRRLVRGIRVRNLVGWTNEYYDDIAWLGLALQRAARAGVAKPKAVAAIARRLRAGWTDDAGGGIWWRRDDDFKNVPANGPAAIFFARLAAAGGDRADLDRARSTVDWLEERLLDRGTGLFWDGLHVHPDGSVREVETTVYTYCQGVVLGACVELGDDYADRAAAVIAAVDDSLAADGVLRGHGGGDGGLFGGILARYLALAALRLDRPEAVRAAEIVHRSAEAVWANRVTVLGEPLFGPEWTERAERPAAGRAERDLSVQLGGWMALEAAASLERNGIMPSSRG</sequence>
<keyword evidence="2" id="KW-0378">Hydrolase</keyword>
<evidence type="ECO:0000313" key="2">
    <source>
        <dbReference type="EMBL" id="QTR01121.1"/>
    </source>
</evidence>
<accession>A0A8T8HRW3</accession>
<reference evidence="2" key="2">
    <citation type="submission" date="2021-04" db="EMBL/GenBank/DDBJ databases">
        <title>Saccharothrix algeriensis WGS.</title>
        <authorList>
            <person name="Stuskova K."/>
            <person name="Hakalova E."/>
            <person name="Tebbal A.B."/>
            <person name="Eichmeier A."/>
        </authorList>
    </citation>
    <scope>NUCLEOTIDE SEQUENCE</scope>
    <source>
        <strain evidence="2">NRRL B-24137</strain>
    </source>
</reference>
<reference evidence="1 4" key="1">
    <citation type="submission" date="2021-01" db="EMBL/GenBank/DDBJ databases">
        <title>Sequencing the genomes of 1000 actinobacteria strains.</title>
        <authorList>
            <person name="Klenk H.-P."/>
        </authorList>
    </citation>
    <scope>NUCLEOTIDE SEQUENCE [LARGE SCALE GENOMIC DNA]</scope>
    <source>
        <strain evidence="1 4">DSM 44581</strain>
    </source>
</reference>
<name>A0A8T8HRW3_9PSEU</name>
<dbReference type="Proteomes" id="UP001195724">
    <property type="component" value="Unassembled WGS sequence"/>
</dbReference>
<evidence type="ECO:0000313" key="3">
    <source>
        <dbReference type="Proteomes" id="UP000671828"/>
    </source>
</evidence>
<dbReference type="InterPro" id="IPR008928">
    <property type="entry name" value="6-hairpin_glycosidase_sf"/>
</dbReference>
<dbReference type="InterPro" id="IPR005198">
    <property type="entry name" value="Glyco_hydro_76"/>
</dbReference>
<dbReference type="GO" id="GO:0016787">
    <property type="term" value="F:hydrolase activity"/>
    <property type="evidence" value="ECO:0007669"/>
    <property type="project" value="UniProtKB-KW"/>
</dbReference>
<dbReference type="AlphaFoldDB" id="A0A8T8HRW3"/>
<dbReference type="Pfam" id="PF03663">
    <property type="entry name" value="Glyco_hydro_76"/>
    <property type="match status" value="1"/>
</dbReference>
<dbReference type="Gene3D" id="1.50.10.20">
    <property type="match status" value="1"/>
</dbReference>
<evidence type="ECO:0000313" key="1">
    <source>
        <dbReference type="EMBL" id="MBM7812355.1"/>
    </source>
</evidence>
<dbReference type="SUPFAM" id="SSF48208">
    <property type="entry name" value="Six-hairpin glycosidases"/>
    <property type="match status" value="1"/>
</dbReference>
<dbReference type="EMBL" id="CP072788">
    <property type="protein sequence ID" value="QTR01121.1"/>
    <property type="molecule type" value="Genomic_DNA"/>
</dbReference>